<feature type="domain" description="HTH tetR-type" evidence="5">
    <location>
        <begin position="17"/>
        <end position="77"/>
    </location>
</feature>
<keyword evidence="3" id="KW-0804">Transcription</keyword>
<dbReference type="PANTHER" id="PTHR30055">
    <property type="entry name" value="HTH-TYPE TRANSCRIPTIONAL REGULATOR RUTR"/>
    <property type="match status" value="1"/>
</dbReference>
<evidence type="ECO:0000259" key="5">
    <source>
        <dbReference type="PROSITE" id="PS50977"/>
    </source>
</evidence>
<dbReference type="RefSeq" id="WP_224123558.1">
    <property type="nucleotide sequence ID" value="NZ_JAIQZJ010000007.1"/>
</dbReference>
<dbReference type="Pfam" id="PF00440">
    <property type="entry name" value="TetR_N"/>
    <property type="match status" value="1"/>
</dbReference>
<dbReference type="PROSITE" id="PS50977">
    <property type="entry name" value="HTH_TETR_2"/>
    <property type="match status" value="1"/>
</dbReference>
<dbReference type="SUPFAM" id="SSF46689">
    <property type="entry name" value="Homeodomain-like"/>
    <property type="match status" value="1"/>
</dbReference>
<comment type="caution">
    <text evidence="6">The sequence shown here is derived from an EMBL/GenBank/DDBJ whole genome shotgun (WGS) entry which is preliminary data.</text>
</comment>
<dbReference type="Proteomes" id="UP000780875">
    <property type="component" value="Unassembled WGS sequence"/>
</dbReference>
<gene>
    <name evidence="6" type="ORF">K8U61_13520</name>
</gene>
<sequence>MSEPSTLPRRGLNSRQIETVEKLYAAATELLDEVGYDDLTVRLVAARAGVSPATAYTYLASKDHLCAALYWRRLVALPPVPEDEGTPVERLQRAVREVAGMLADAPALATAATRSLLGPEPEVAELRSAIGQHWAERFRAAVGDDVPDEVLMTVVAMFTGTLLQAGMGVIGYAALGDHLAASVEVILKGW</sequence>
<evidence type="ECO:0000313" key="7">
    <source>
        <dbReference type="Proteomes" id="UP000780875"/>
    </source>
</evidence>
<dbReference type="InterPro" id="IPR009057">
    <property type="entry name" value="Homeodomain-like_sf"/>
</dbReference>
<dbReference type="Gene3D" id="1.10.357.10">
    <property type="entry name" value="Tetracycline Repressor, domain 2"/>
    <property type="match status" value="1"/>
</dbReference>
<name>A0ABS7UEH9_9ACTN</name>
<evidence type="ECO:0000256" key="4">
    <source>
        <dbReference type="PROSITE-ProRule" id="PRU00335"/>
    </source>
</evidence>
<accession>A0ABS7UEH9</accession>
<feature type="DNA-binding region" description="H-T-H motif" evidence="4">
    <location>
        <begin position="40"/>
        <end position="59"/>
    </location>
</feature>
<dbReference type="PRINTS" id="PR00455">
    <property type="entry name" value="HTHTETR"/>
</dbReference>
<reference evidence="6 7" key="1">
    <citation type="submission" date="2021-09" db="EMBL/GenBank/DDBJ databases">
        <title>Whole genome sequence of Nocardioides sp. GBK3QG-3.</title>
        <authorList>
            <person name="Tuo L."/>
        </authorList>
    </citation>
    <scope>NUCLEOTIDE SEQUENCE [LARGE SCALE GENOMIC DNA]</scope>
    <source>
        <strain evidence="6 7">GBK3QG-3</strain>
    </source>
</reference>
<keyword evidence="7" id="KW-1185">Reference proteome</keyword>
<evidence type="ECO:0000256" key="2">
    <source>
        <dbReference type="ARBA" id="ARBA00023125"/>
    </source>
</evidence>
<dbReference type="InterPro" id="IPR001647">
    <property type="entry name" value="HTH_TetR"/>
</dbReference>
<evidence type="ECO:0000256" key="1">
    <source>
        <dbReference type="ARBA" id="ARBA00023015"/>
    </source>
</evidence>
<dbReference type="InterPro" id="IPR050109">
    <property type="entry name" value="HTH-type_TetR-like_transc_reg"/>
</dbReference>
<keyword evidence="1" id="KW-0805">Transcription regulation</keyword>
<protein>
    <submittedName>
        <fullName evidence="6">TetR/AcrR family transcriptional regulator</fullName>
    </submittedName>
</protein>
<keyword evidence="2 4" id="KW-0238">DNA-binding</keyword>
<proteinExistence type="predicted"/>
<dbReference type="EMBL" id="JAIQZJ010000007">
    <property type="protein sequence ID" value="MBZ5739187.1"/>
    <property type="molecule type" value="Genomic_DNA"/>
</dbReference>
<dbReference type="PANTHER" id="PTHR30055:SF234">
    <property type="entry name" value="HTH-TYPE TRANSCRIPTIONAL REGULATOR BETI"/>
    <property type="match status" value="1"/>
</dbReference>
<organism evidence="6 7">
    <name type="scientific">Nocardioides mangrovi</name>
    <dbReference type="NCBI Taxonomy" id="2874580"/>
    <lineage>
        <taxon>Bacteria</taxon>
        <taxon>Bacillati</taxon>
        <taxon>Actinomycetota</taxon>
        <taxon>Actinomycetes</taxon>
        <taxon>Propionibacteriales</taxon>
        <taxon>Nocardioidaceae</taxon>
        <taxon>Nocardioides</taxon>
    </lineage>
</organism>
<evidence type="ECO:0000313" key="6">
    <source>
        <dbReference type="EMBL" id="MBZ5739187.1"/>
    </source>
</evidence>
<evidence type="ECO:0000256" key="3">
    <source>
        <dbReference type="ARBA" id="ARBA00023163"/>
    </source>
</evidence>